<evidence type="ECO:0000313" key="1">
    <source>
        <dbReference type="EMBL" id="KAF8795831.1"/>
    </source>
</evidence>
<protein>
    <submittedName>
        <fullName evidence="1">Uncharacterized protein</fullName>
    </submittedName>
</protein>
<reference evidence="1" key="2">
    <citation type="submission" date="2020-06" db="EMBL/GenBank/DDBJ databases">
        <authorList>
            <person name="Sheffer M."/>
        </authorList>
    </citation>
    <scope>NUCLEOTIDE SEQUENCE</scope>
</reference>
<comment type="caution">
    <text evidence="1">The sequence shown here is derived from an EMBL/GenBank/DDBJ whole genome shotgun (WGS) entry which is preliminary data.</text>
</comment>
<dbReference type="AlphaFoldDB" id="A0A8T0FXQ9"/>
<evidence type="ECO:0000313" key="2">
    <source>
        <dbReference type="Proteomes" id="UP000807504"/>
    </source>
</evidence>
<accession>A0A8T0FXQ9</accession>
<name>A0A8T0FXQ9_ARGBR</name>
<dbReference type="Proteomes" id="UP000807504">
    <property type="component" value="Unassembled WGS sequence"/>
</dbReference>
<sequence>MFGNEQDTGLLLNSLLSAVKSIQSEESYKKREFDLENEDDAVTIISSTINSLTRGVRTNSTEETLDKQLHLQRRCHAAIFFTVLRSNGINCAEANKYYESIVHTFPTLSWKFYMKLNFRCKWSEYFIECSKELQPNILATVLNKILYVEWNEEEHLKYYSWHTVLQAIIWKFFIIEDSSLSSSQDSYTFAFPFVSSNVETGAPGSTSKMDKDSFANSQILHSFNNLLNLLDAALISSLSSFDFIKIILHAYKTVFRLLSKVKTCEKDVIKELFRLNNLIETCLNKESLDVIKAILQRKDEQIPLSHYYTLTSWEISGNYLIFLLCNYWDDILKLTLEEINTPYISLKECFPQSDRKESFRNLSPFFKTNFEKDDSHYVLSLKIIITLHYPCATRAAVILLLHPEIRELDDVLKILEGVIEKLDSLEIYPVLADTVTTAQSKDAKMRLLNLFFKTLSGLPGKIYNDALGHILNHYGVNDHFHLNDFNDQLDCFTRKMLSNDEAEKCLLPLFIQSPRDVIKRLIEQALLQGSKEITVVDILKQIPIACLYSNTLVEELKPYFIKDEVVVKEMQNMIHLIESLMEIHAETPIVDFEMFLQEIIIPAIAAERNISFTLECLKVSANILVPKNALKIKTGVLLLLINCLNNVVSKCIQFGDGKIKELAVTTLSILESSEVITDTLKTICHDDASFSYSPCVLVREIFGFQDNEDYYLDKDSHEEAPLYANDINTEKDHLSIQVFTNAKVTDSSTWI</sequence>
<reference evidence="1" key="1">
    <citation type="journal article" date="2020" name="bioRxiv">
        <title>Chromosome-level reference genome of the European wasp spider Argiope bruennichi: a resource for studies on range expansion and evolutionary adaptation.</title>
        <authorList>
            <person name="Sheffer M.M."/>
            <person name="Hoppe A."/>
            <person name="Krehenwinkel H."/>
            <person name="Uhl G."/>
            <person name="Kuss A.W."/>
            <person name="Jensen L."/>
            <person name="Jensen C."/>
            <person name="Gillespie R.G."/>
            <person name="Hoff K.J."/>
            <person name="Prost S."/>
        </authorList>
    </citation>
    <scope>NUCLEOTIDE SEQUENCE</scope>
</reference>
<gene>
    <name evidence="1" type="ORF">HNY73_000284</name>
</gene>
<dbReference type="EMBL" id="JABXBU010000001">
    <property type="protein sequence ID" value="KAF8795831.1"/>
    <property type="molecule type" value="Genomic_DNA"/>
</dbReference>
<organism evidence="1 2">
    <name type="scientific">Argiope bruennichi</name>
    <name type="common">Wasp spider</name>
    <name type="synonym">Aranea bruennichi</name>
    <dbReference type="NCBI Taxonomy" id="94029"/>
    <lineage>
        <taxon>Eukaryota</taxon>
        <taxon>Metazoa</taxon>
        <taxon>Ecdysozoa</taxon>
        <taxon>Arthropoda</taxon>
        <taxon>Chelicerata</taxon>
        <taxon>Arachnida</taxon>
        <taxon>Araneae</taxon>
        <taxon>Araneomorphae</taxon>
        <taxon>Entelegynae</taxon>
        <taxon>Araneoidea</taxon>
        <taxon>Araneidae</taxon>
        <taxon>Argiope</taxon>
    </lineage>
</organism>
<proteinExistence type="predicted"/>
<keyword evidence="2" id="KW-1185">Reference proteome</keyword>